<organism evidence="2 3">
    <name type="scientific">Dissulfurirhabdus thermomarina</name>
    <dbReference type="NCBI Taxonomy" id="1765737"/>
    <lineage>
        <taxon>Bacteria</taxon>
        <taxon>Deltaproteobacteria</taxon>
        <taxon>Dissulfurirhabdaceae</taxon>
        <taxon>Dissulfurirhabdus</taxon>
    </lineage>
</organism>
<dbReference type="AlphaFoldDB" id="A0A6N9TM95"/>
<proteinExistence type="predicted"/>
<feature type="transmembrane region" description="Helical" evidence="1">
    <location>
        <begin position="6"/>
        <end position="24"/>
    </location>
</feature>
<reference evidence="2 3" key="1">
    <citation type="submission" date="2020-02" db="EMBL/GenBank/DDBJ databases">
        <title>Comparative genomics of sulfur disproportionating microorganisms.</title>
        <authorList>
            <person name="Ward L.M."/>
            <person name="Bertran E."/>
            <person name="Johnston D.T."/>
        </authorList>
    </citation>
    <scope>NUCLEOTIDE SEQUENCE [LARGE SCALE GENOMIC DNA]</scope>
    <source>
        <strain evidence="2 3">DSM 100025</strain>
    </source>
</reference>
<dbReference type="Proteomes" id="UP000469346">
    <property type="component" value="Unassembled WGS sequence"/>
</dbReference>
<comment type="caution">
    <text evidence="2">The sequence shown here is derived from an EMBL/GenBank/DDBJ whole genome shotgun (WGS) entry which is preliminary data.</text>
</comment>
<protein>
    <recommendedName>
        <fullName evidence="4">Amino acid transport protein</fullName>
    </recommendedName>
</protein>
<accession>A0A6N9TM95</accession>
<evidence type="ECO:0000256" key="1">
    <source>
        <dbReference type="SAM" id="Phobius"/>
    </source>
</evidence>
<keyword evidence="1" id="KW-0472">Membrane</keyword>
<name>A0A6N9TM95_DISTH</name>
<dbReference type="EMBL" id="JAAGRR010000038">
    <property type="protein sequence ID" value="NDY42168.1"/>
    <property type="molecule type" value="Genomic_DNA"/>
</dbReference>
<keyword evidence="3" id="KW-1185">Reference proteome</keyword>
<dbReference type="RefSeq" id="WP_163298314.1">
    <property type="nucleotide sequence ID" value="NZ_JAAGRR010000038.1"/>
</dbReference>
<evidence type="ECO:0008006" key="4">
    <source>
        <dbReference type="Google" id="ProtNLM"/>
    </source>
</evidence>
<keyword evidence="1" id="KW-0812">Transmembrane</keyword>
<gene>
    <name evidence="2" type="ORF">G3N55_04820</name>
</gene>
<evidence type="ECO:0000313" key="2">
    <source>
        <dbReference type="EMBL" id="NDY42168.1"/>
    </source>
</evidence>
<sequence length="68" mass="7223">MADTAVIFWGMLFGVVGLGFFVYGKKQKAVVPLLVGIALPVIPYFISNEGLLLLAGAVLAALPWFVKA</sequence>
<keyword evidence="1" id="KW-1133">Transmembrane helix</keyword>
<feature type="transmembrane region" description="Helical" evidence="1">
    <location>
        <begin position="51"/>
        <end position="66"/>
    </location>
</feature>
<evidence type="ECO:0000313" key="3">
    <source>
        <dbReference type="Proteomes" id="UP000469346"/>
    </source>
</evidence>